<feature type="transmembrane region" description="Helical" evidence="1">
    <location>
        <begin position="186"/>
        <end position="204"/>
    </location>
</feature>
<dbReference type="AlphaFoldDB" id="A0A4D6HJ03"/>
<protein>
    <submittedName>
        <fullName evidence="2">Uncharacterized protein</fullName>
    </submittedName>
</protein>
<feature type="transmembrane region" description="Helical" evidence="1">
    <location>
        <begin position="66"/>
        <end position="87"/>
    </location>
</feature>
<keyword evidence="1" id="KW-0472">Membrane</keyword>
<feature type="transmembrane region" description="Helical" evidence="1">
    <location>
        <begin position="107"/>
        <end position="126"/>
    </location>
</feature>
<proteinExistence type="predicted"/>
<keyword evidence="3" id="KW-1185">Reference proteome</keyword>
<evidence type="ECO:0000256" key="1">
    <source>
        <dbReference type="SAM" id="Phobius"/>
    </source>
</evidence>
<feature type="transmembrane region" description="Helical" evidence="1">
    <location>
        <begin position="307"/>
        <end position="327"/>
    </location>
</feature>
<feature type="transmembrane region" description="Helical" evidence="1">
    <location>
        <begin position="12"/>
        <end position="30"/>
    </location>
</feature>
<feature type="transmembrane region" description="Helical" evidence="1">
    <location>
        <begin position="241"/>
        <end position="264"/>
    </location>
</feature>
<keyword evidence="1" id="KW-1133">Transmembrane helix</keyword>
<dbReference type="OrthoDB" id="206316at2157"/>
<feature type="transmembrane region" description="Helical" evidence="1">
    <location>
        <begin position="146"/>
        <end position="166"/>
    </location>
</feature>
<dbReference type="GeneID" id="39849442"/>
<feature type="transmembrane region" description="Helical" evidence="1">
    <location>
        <begin position="364"/>
        <end position="391"/>
    </location>
</feature>
<organism evidence="2 3">
    <name type="scientific">Halapricum salinum</name>
    <dbReference type="NCBI Taxonomy" id="1457250"/>
    <lineage>
        <taxon>Archaea</taxon>
        <taxon>Methanobacteriati</taxon>
        <taxon>Methanobacteriota</taxon>
        <taxon>Stenosarchaea group</taxon>
        <taxon>Halobacteria</taxon>
        <taxon>Halobacteriales</taxon>
        <taxon>Haloarculaceae</taxon>
        <taxon>Halapricum</taxon>
    </lineage>
</organism>
<name>A0A4D6HJ03_9EURY</name>
<sequence>MTAETVSRGSRAFVAAGACWLVVGLAAVLAELPRRTVVVALLFGFVLHTVFGKAYSLLPAYFDREVAFACAPLVQFPFTLAGTALLALDGVRFVDVHWIGQAGATSWVLGVAVFLTTLGWTLRGNLTGAATATGEAKADRRSVDRLANAFVPLAFLYLALGSYATLASASALPLVFDGYPPRASHLLAAGTGALLVFAIGFRLLPRFLVADPPRPLVPIVLVAGALAPICVAAGLPSGPLLHAGAGLQAIAVAGFAVSYLVLFVRSPRERVGFYGVLAGALFGLLGVGLGLWMAVGVPPAGVAIAHFRVNLVGLLGLTIVGVSYQFYPPAVGTFPGAGNRTAGVAITLLSLGLLAQVGGLLADVAALATGGAALALVGGVVHAGLLLGLFAERYGDR</sequence>
<gene>
    <name evidence="2" type="ORF">DV733_16245</name>
</gene>
<accession>A0A4D6HJ03</accession>
<dbReference type="Proteomes" id="UP000296706">
    <property type="component" value="Chromosome"/>
</dbReference>
<reference evidence="2 3" key="1">
    <citation type="journal article" date="2019" name="Nat. Commun.">
        <title>A new type of DNA phosphorothioation-based antiviral system in archaea.</title>
        <authorList>
            <person name="Xiong L."/>
            <person name="Liu S."/>
            <person name="Chen S."/>
            <person name="Xiao Y."/>
            <person name="Zhu B."/>
            <person name="Gao Y."/>
            <person name="Zhang Y."/>
            <person name="Chen B."/>
            <person name="Luo J."/>
            <person name="Deng Z."/>
            <person name="Chen X."/>
            <person name="Wang L."/>
            <person name="Chen S."/>
        </authorList>
    </citation>
    <scope>NUCLEOTIDE SEQUENCE [LARGE SCALE GENOMIC DNA]</scope>
    <source>
        <strain evidence="2 3">CBA1105</strain>
    </source>
</reference>
<keyword evidence="1" id="KW-0812">Transmembrane</keyword>
<feature type="transmembrane region" description="Helical" evidence="1">
    <location>
        <begin position="339"/>
        <end position="358"/>
    </location>
</feature>
<dbReference type="KEGG" id="hsn:DV733_16245"/>
<dbReference type="RefSeq" id="WP_049993009.1">
    <property type="nucleotide sequence ID" value="NZ_CP031310.1"/>
</dbReference>
<feature type="transmembrane region" description="Helical" evidence="1">
    <location>
        <begin position="271"/>
        <end position="295"/>
    </location>
</feature>
<feature type="transmembrane region" description="Helical" evidence="1">
    <location>
        <begin position="216"/>
        <end position="235"/>
    </location>
</feature>
<dbReference type="EMBL" id="CP031310">
    <property type="protein sequence ID" value="QCC52687.1"/>
    <property type="molecule type" value="Genomic_DNA"/>
</dbReference>
<evidence type="ECO:0000313" key="3">
    <source>
        <dbReference type="Proteomes" id="UP000296706"/>
    </source>
</evidence>
<evidence type="ECO:0000313" key="2">
    <source>
        <dbReference type="EMBL" id="QCC52687.1"/>
    </source>
</evidence>
<feature type="transmembrane region" description="Helical" evidence="1">
    <location>
        <begin position="36"/>
        <end position="54"/>
    </location>
</feature>